<dbReference type="FunFam" id="3.30.40.10:FF:000442">
    <property type="entry name" value="RING-type E3 ubiquitin transferase"/>
    <property type="match status" value="1"/>
</dbReference>
<evidence type="ECO:0000313" key="7">
    <source>
        <dbReference type="EMBL" id="KAJ8437991.1"/>
    </source>
</evidence>
<comment type="catalytic activity">
    <reaction evidence="1 5">
        <text>S-ubiquitinyl-[E2 ubiquitin-conjugating enzyme]-L-cysteine + [acceptor protein]-L-lysine = [E2 ubiquitin-conjugating enzyme]-L-cysteine + N(6)-ubiquitinyl-[acceptor protein]-L-lysine.</text>
        <dbReference type="EC" id="2.3.2.27"/>
    </reaction>
</comment>
<reference evidence="7" key="1">
    <citation type="submission" date="2022-04" db="EMBL/GenBank/DDBJ databases">
        <title>Carnegiea gigantea Genome sequencing and assembly v2.</title>
        <authorList>
            <person name="Copetti D."/>
            <person name="Sanderson M.J."/>
            <person name="Burquez A."/>
            <person name="Wojciechowski M.F."/>
        </authorList>
    </citation>
    <scope>NUCLEOTIDE SEQUENCE</scope>
    <source>
        <strain evidence="7">SGP5-SGP5p</strain>
        <tissue evidence="7">Aerial part</tissue>
    </source>
</reference>
<evidence type="ECO:0000256" key="1">
    <source>
        <dbReference type="ARBA" id="ARBA00000900"/>
    </source>
</evidence>
<name>A0A9Q1K7X1_9CARY</name>
<evidence type="ECO:0000256" key="4">
    <source>
        <dbReference type="ARBA" id="ARBA00022786"/>
    </source>
</evidence>
<dbReference type="InterPro" id="IPR045210">
    <property type="entry name" value="RING-Ubox_PUB"/>
</dbReference>
<dbReference type="Pfam" id="PF25598">
    <property type="entry name" value="ARM_PUB"/>
    <property type="match status" value="1"/>
</dbReference>
<dbReference type="EMBL" id="JAKOGI010000273">
    <property type="protein sequence ID" value="KAJ8437991.1"/>
    <property type="molecule type" value="Genomic_DNA"/>
</dbReference>
<dbReference type="InterPro" id="IPR013083">
    <property type="entry name" value="Znf_RING/FYVE/PHD"/>
</dbReference>
<evidence type="ECO:0000313" key="8">
    <source>
        <dbReference type="Proteomes" id="UP001153076"/>
    </source>
</evidence>
<dbReference type="GO" id="GO:0016567">
    <property type="term" value="P:protein ubiquitination"/>
    <property type="evidence" value="ECO:0007669"/>
    <property type="project" value="UniProtKB-UniRule"/>
</dbReference>
<dbReference type="InterPro" id="IPR011989">
    <property type="entry name" value="ARM-like"/>
</dbReference>
<keyword evidence="3 5" id="KW-0808">Transferase</keyword>
<evidence type="ECO:0000259" key="6">
    <source>
        <dbReference type="PROSITE" id="PS51698"/>
    </source>
</evidence>
<dbReference type="AlphaFoldDB" id="A0A9Q1K7X1"/>
<comment type="caution">
    <text evidence="7">The sequence shown here is derived from an EMBL/GenBank/DDBJ whole genome shotgun (WGS) entry which is preliminary data.</text>
</comment>
<dbReference type="CDD" id="cd16664">
    <property type="entry name" value="RING-Ubox_PUB"/>
    <property type="match status" value="1"/>
</dbReference>
<feature type="domain" description="U-box" evidence="6">
    <location>
        <begin position="7"/>
        <end position="81"/>
    </location>
</feature>
<comment type="function">
    <text evidence="5">Functions as an E3 ubiquitin ligase.</text>
</comment>
<proteinExistence type="predicted"/>
<dbReference type="Proteomes" id="UP001153076">
    <property type="component" value="Unassembled WGS sequence"/>
</dbReference>
<dbReference type="GO" id="GO:0061630">
    <property type="term" value="F:ubiquitin protein ligase activity"/>
    <property type="evidence" value="ECO:0007669"/>
    <property type="project" value="UniProtKB-UniRule"/>
</dbReference>
<dbReference type="Gene3D" id="3.30.40.10">
    <property type="entry name" value="Zinc/RING finger domain, C3HC4 (zinc finger)"/>
    <property type="match status" value="1"/>
</dbReference>
<gene>
    <name evidence="7" type="ORF">Cgig2_029972</name>
</gene>
<dbReference type="EC" id="2.3.2.27" evidence="5"/>
<keyword evidence="4 5" id="KW-0833">Ubl conjugation pathway</keyword>
<dbReference type="Pfam" id="PF04564">
    <property type="entry name" value="U-box"/>
    <property type="match status" value="1"/>
</dbReference>
<dbReference type="InterPro" id="IPR003613">
    <property type="entry name" value="Ubox_domain"/>
</dbReference>
<dbReference type="Gene3D" id="1.25.10.10">
    <property type="entry name" value="Leucine-rich Repeat Variant"/>
    <property type="match status" value="1"/>
</dbReference>
<dbReference type="SUPFAM" id="SSF57850">
    <property type="entry name" value="RING/U-box"/>
    <property type="match status" value="1"/>
</dbReference>
<dbReference type="PROSITE" id="PS51698">
    <property type="entry name" value="U_BOX"/>
    <property type="match status" value="1"/>
</dbReference>
<accession>A0A9Q1K7X1</accession>
<protein>
    <recommendedName>
        <fullName evidence="5 6">U-box domain-containing protein</fullName>
        <ecNumber evidence="5">2.3.2.27</ecNumber>
    </recommendedName>
    <alternativeName>
        <fullName evidence="5">RING-type E3 ubiquitin transferase PUB</fullName>
    </alternativeName>
</protein>
<dbReference type="PANTHER" id="PTHR22849:SF103">
    <property type="entry name" value="U-BOX DOMAIN-CONTAINING PROTEIN"/>
    <property type="match status" value="1"/>
</dbReference>
<evidence type="ECO:0000256" key="3">
    <source>
        <dbReference type="ARBA" id="ARBA00022679"/>
    </source>
</evidence>
<dbReference type="SMART" id="SM00504">
    <property type="entry name" value="Ubox"/>
    <property type="match status" value="1"/>
</dbReference>
<dbReference type="OrthoDB" id="10064100at2759"/>
<comment type="pathway">
    <text evidence="2 5">Protein modification; protein ubiquitination.</text>
</comment>
<organism evidence="7 8">
    <name type="scientific">Carnegiea gigantea</name>
    <dbReference type="NCBI Taxonomy" id="171969"/>
    <lineage>
        <taxon>Eukaryota</taxon>
        <taxon>Viridiplantae</taxon>
        <taxon>Streptophyta</taxon>
        <taxon>Embryophyta</taxon>
        <taxon>Tracheophyta</taxon>
        <taxon>Spermatophyta</taxon>
        <taxon>Magnoliopsida</taxon>
        <taxon>eudicotyledons</taxon>
        <taxon>Gunneridae</taxon>
        <taxon>Pentapetalae</taxon>
        <taxon>Caryophyllales</taxon>
        <taxon>Cactineae</taxon>
        <taxon>Cactaceae</taxon>
        <taxon>Cactoideae</taxon>
        <taxon>Echinocereeae</taxon>
        <taxon>Carnegiea</taxon>
    </lineage>
</organism>
<dbReference type="SUPFAM" id="SSF48371">
    <property type="entry name" value="ARM repeat"/>
    <property type="match status" value="1"/>
</dbReference>
<dbReference type="PANTHER" id="PTHR22849">
    <property type="entry name" value="WDSAM1 PROTEIN"/>
    <property type="match status" value="1"/>
</dbReference>
<evidence type="ECO:0000256" key="2">
    <source>
        <dbReference type="ARBA" id="ARBA00004906"/>
    </source>
</evidence>
<evidence type="ECO:0000256" key="5">
    <source>
        <dbReference type="RuleBase" id="RU369093"/>
    </source>
</evidence>
<keyword evidence="8" id="KW-1185">Reference proteome</keyword>
<dbReference type="InterPro" id="IPR045185">
    <property type="entry name" value="PUB22/23/24-like"/>
</dbReference>
<sequence length="430" mass="48236">MREIGMSIPQFFICPISLELFSDPVTLCTGQTYDRPCIEKWIAAGNLTCPVTMQKLHDLSMVPNHTLRHLIDQWLRMSRHHHRHHNHGQFDDSDQDYCNFCKVASSDVSLLSLKKTLESKDSVFEQKIQALEQIRCLSEDLPTKNEGLIQMGFFPLMLGLAFGARLSQNMMGLVEKALDCALKLMPFSCLGDSYVLMEGSKFENFRVLFKDGTFTVKKSLFKLIEALSMSSSFETKELANKIGNETKVLQGLITSLDDYQQNPEVSEAGIKAILGLLTSIEGTKCRENFVKQGLVHSLVTYILEVERKEKNLAPKATRALEIVLELESGKKAFLENEVPNGVRALVKMVFRVSGDDEGSESAVNSLMILCCESLEVREEAICGGILTQLLLLLQSQCSGRTKARARMLLKLLRSMWAKDPKHVGKLGRLV</sequence>
<dbReference type="InterPro" id="IPR058678">
    <property type="entry name" value="ARM_PUB"/>
</dbReference>
<dbReference type="InterPro" id="IPR016024">
    <property type="entry name" value="ARM-type_fold"/>
</dbReference>